<evidence type="ECO:0000256" key="4">
    <source>
        <dbReference type="ARBA" id="ARBA00023163"/>
    </source>
</evidence>
<dbReference type="InterPro" id="IPR058163">
    <property type="entry name" value="LysR-type_TF_proteobact-type"/>
</dbReference>
<evidence type="ECO:0000259" key="5">
    <source>
        <dbReference type="PROSITE" id="PS50931"/>
    </source>
</evidence>
<name>A0A1Y3LK29_PSEPU</name>
<evidence type="ECO:0000313" key="7">
    <source>
        <dbReference type="Proteomes" id="UP000196082"/>
    </source>
</evidence>
<comment type="similarity">
    <text evidence="1">Belongs to the LysR transcriptional regulatory family.</text>
</comment>
<keyword evidence="2" id="KW-0805">Transcription regulation</keyword>
<keyword evidence="4" id="KW-0804">Transcription</keyword>
<evidence type="ECO:0000256" key="2">
    <source>
        <dbReference type="ARBA" id="ARBA00023015"/>
    </source>
</evidence>
<dbReference type="SUPFAM" id="SSF53850">
    <property type="entry name" value="Periplasmic binding protein-like II"/>
    <property type="match status" value="1"/>
</dbReference>
<dbReference type="InterPro" id="IPR000847">
    <property type="entry name" value="LysR_HTH_N"/>
</dbReference>
<dbReference type="InterPro" id="IPR036388">
    <property type="entry name" value="WH-like_DNA-bd_sf"/>
</dbReference>
<dbReference type="GO" id="GO:0003677">
    <property type="term" value="F:DNA binding"/>
    <property type="evidence" value="ECO:0007669"/>
    <property type="project" value="UniProtKB-KW"/>
</dbReference>
<dbReference type="Pfam" id="PF03466">
    <property type="entry name" value="LysR_substrate"/>
    <property type="match status" value="1"/>
</dbReference>
<dbReference type="Gene3D" id="3.40.190.290">
    <property type="match status" value="1"/>
</dbReference>
<dbReference type="InterPro" id="IPR005119">
    <property type="entry name" value="LysR_subst-bd"/>
</dbReference>
<protein>
    <submittedName>
        <fullName evidence="6">LysR family transcriptional regulator</fullName>
    </submittedName>
</protein>
<accession>A0A1Y3LK29</accession>
<dbReference type="CDD" id="cd08422">
    <property type="entry name" value="PBP2_CrgA_like"/>
    <property type="match status" value="1"/>
</dbReference>
<comment type="caution">
    <text evidence="6">The sequence shown here is derived from an EMBL/GenBank/DDBJ whole genome shotgun (WGS) entry which is preliminary data.</text>
</comment>
<evidence type="ECO:0000313" key="6">
    <source>
        <dbReference type="EMBL" id="OUM36510.1"/>
    </source>
</evidence>
<proteinExistence type="inferred from homology"/>
<dbReference type="AlphaFoldDB" id="A0A1Y3LK29"/>
<dbReference type="PANTHER" id="PTHR30537">
    <property type="entry name" value="HTH-TYPE TRANSCRIPTIONAL REGULATOR"/>
    <property type="match status" value="1"/>
</dbReference>
<gene>
    <name evidence="6" type="ORF">B8W72_06760</name>
</gene>
<reference evidence="6 7" key="1">
    <citation type="submission" date="2017-05" db="EMBL/GenBank/DDBJ databases">
        <title>Whole genome sequence of Pseudomonas putida isolate 1312 commercialized as a biostimulant.</title>
        <authorList>
            <person name="Crovadore J."/>
            <person name="Blanc P."/>
            <person name="Chablais R."/>
            <person name="Cochard B."/>
            <person name="Grizard D."/>
            <person name="Lefort F."/>
        </authorList>
    </citation>
    <scope>NUCLEOTIDE SEQUENCE [LARGE SCALE GENOMIC DNA]</scope>
    <source>
        <strain evidence="6 7">1312</strain>
    </source>
</reference>
<dbReference type="Gene3D" id="1.10.10.10">
    <property type="entry name" value="Winged helix-like DNA-binding domain superfamily/Winged helix DNA-binding domain"/>
    <property type="match status" value="1"/>
</dbReference>
<dbReference type="PROSITE" id="PS50931">
    <property type="entry name" value="HTH_LYSR"/>
    <property type="match status" value="1"/>
</dbReference>
<dbReference type="RefSeq" id="WP_086975072.1">
    <property type="nucleotide sequence ID" value="NZ_NFSB01000062.1"/>
</dbReference>
<dbReference type="Proteomes" id="UP000196082">
    <property type="component" value="Unassembled WGS sequence"/>
</dbReference>
<dbReference type="GO" id="GO:0003700">
    <property type="term" value="F:DNA-binding transcription factor activity"/>
    <property type="evidence" value="ECO:0007669"/>
    <property type="project" value="InterPro"/>
</dbReference>
<evidence type="ECO:0000256" key="3">
    <source>
        <dbReference type="ARBA" id="ARBA00023125"/>
    </source>
</evidence>
<sequence length="304" mass="34943">MDPFKEVEFFLQVAEAGSISKAAERLGLSVSAASRHLIALETRLGVRLVQRTTRQLSLTEVGEEFYRRTRSVIADLKEAESVARDAVVQPRGVLRVTASLSFCLLHIEPLLPEFTRRYPEISVDVIAANRYLDVMENNVDVAIRTRQFEADNNLTIRRLAETRRILAASPAYLEKNGIPKHPMDLIRHKMLVYDYAINPTELPFKRRDETATVNVRSFISANDGQFVLKAALDDLGILIQPKYIVQDHLERGELVSVLDDWDLPRLTMNIAFQTRRHMPAKVRLFIEALAERFRKNDYERLWTK</sequence>
<dbReference type="PANTHER" id="PTHR30537:SF5">
    <property type="entry name" value="HTH-TYPE TRANSCRIPTIONAL ACTIVATOR TTDR-RELATED"/>
    <property type="match status" value="1"/>
</dbReference>
<evidence type="ECO:0000256" key="1">
    <source>
        <dbReference type="ARBA" id="ARBA00009437"/>
    </source>
</evidence>
<dbReference type="InterPro" id="IPR036390">
    <property type="entry name" value="WH_DNA-bd_sf"/>
</dbReference>
<dbReference type="SUPFAM" id="SSF46785">
    <property type="entry name" value="Winged helix' DNA-binding domain"/>
    <property type="match status" value="1"/>
</dbReference>
<dbReference type="FunFam" id="1.10.10.10:FF:000001">
    <property type="entry name" value="LysR family transcriptional regulator"/>
    <property type="match status" value="1"/>
</dbReference>
<keyword evidence="3" id="KW-0238">DNA-binding</keyword>
<feature type="domain" description="HTH lysR-type" evidence="5">
    <location>
        <begin position="1"/>
        <end position="59"/>
    </location>
</feature>
<dbReference type="Pfam" id="PF00126">
    <property type="entry name" value="HTH_1"/>
    <property type="match status" value="1"/>
</dbReference>
<organism evidence="6 7">
    <name type="scientific">Pseudomonas putida</name>
    <name type="common">Arthrobacter siderocapsulatus</name>
    <dbReference type="NCBI Taxonomy" id="303"/>
    <lineage>
        <taxon>Bacteria</taxon>
        <taxon>Pseudomonadati</taxon>
        <taxon>Pseudomonadota</taxon>
        <taxon>Gammaproteobacteria</taxon>
        <taxon>Pseudomonadales</taxon>
        <taxon>Pseudomonadaceae</taxon>
        <taxon>Pseudomonas</taxon>
    </lineage>
</organism>
<dbReference type="EMBL" id="NFSB01000062">
    <property type="protein sequence ID" value="OUM36510.1"/>
    <property type="molecule type" value="Genomic_DNA"/>
</dbReference>